<comment type="caution">
    <text evidence="1">The sequence shown here is derived from an EMBL/GenBank/DDBJ whole genome shotgun (WGS) entry which is preliminary data.</text>
</comment>
<sequence>MRTRGSKYWAWADPMLHSRCHEEVCSDGNIIDVQVRLSCTGLTQLFIGVYSPSGHALFEDAYYARPDESMSTALAWGIERARSVATKGSSVDELLATSR</sequence>
<accession>A0ABV0DCY6</accession>
<evidence type="ECO:0000313" key="1">
    <source>
        <dbReference type="EMBL" id="MEN8639644.1"/>
    </source>
</evidence>
<evidence type="ECO:0000313" key="2">
    <source>
        <dbReference type="Proteomes" id="UP001424532"/>
    </source>
</evidence>
<gene>
    <name evidence="1" type="ORF">ABFE88_08290</name>
</gene>
<proteinExistence type="predicted"/>
<organism evidence="1 2">
    <name type="scientific">Pseudomonas sichuanensis</name>
    <dbReference type="NCBI Taxonomy" id="2213015"/>
    <lineage>
        <taxon>Bacteria</taxon>
        <taxon>Pseudomonadati</taxon>
        <taxon>Pseudomonadota</taxon>
        <taxon>Gammaproteobacteria</taxon>
        <taxon>Pseudomonadales</taxon>
        <taxon>Pseudomonadaceae</taxon>
        <taxon>Pseudomonas</taxon>
    </lineage>
</organism>
<protein>
    <submittedName>
        <fullName evidence="1">Uncharacterized protein</fullName>
    </submittedName>
</protein>
<dbReference type="Proteomes" id="UP001424532">
    <property type="component" value="Unassembled WGS sequence"/>
</dbReference>
<dbReference type="RefSeq" id="WP_347149594.1">
    <property type="nucleotide sequence ID" value="NZ_JBDLYL010000006.1"/>
</dbReference>
<name>A0ABV0DCY6_9PSED</name>
<keyword evidence="2" id="KW-1185">Reference proteome</keyword>
<dbReference type="EMBL" id="JBDLYL010000006">
    <property type="protein sequence ID" value="MEN8639644.1"/>
    <property type="molecule type" value="Genomic_DNA"/>
</dbReference>
<reference evidence="1 2" key="1">
    <citation type="submission" date="2024-05" db="EMBL/GenBank/DDBJ databases">
        <title>Sequence of Lycoming College course isolates.</title>
        <authorList>
            <person name="Reigle C.A."/>
            <person name="Newman J.D."/>
        </authorList>
    </citation>
    <scope>NUCLEOTIDE SEQUENCE [LARGE SCALE GENOMIC DNA]</scope>
    <source>
        <strain evidence="1 2">CAR-09</strain>
    </source>
</reference>